<evidence type="ECO:0000313" key="3">
    <source>
        <dbReference type="Proteomes" id="UP001212841"/>
    </source>
</evidence>
<feature type="region of interest" description="Disordered" evidence="1">
    <location>
        <begin position="1"/>
        <end position="26"/>
    </location>
</feature>
<feature type="compositionally biased region" description="Basic and acidic residues" evidence="1">
    <location>
        <begin position="151"/>
        <end position="175"/>
    </location>
</feature>
<reference evidence="2" key="1">
    <citation type="submission" date="2020-05" db="EMBL/GenBank/DDBJ databases">
        <title>Phylogenomic resolution of chytrid fungi.</title>
        <authorList>
            <person name="Stajich J.E."/>
            <person name="Amses K."/>
            <person name="Simmons R."/>
            <person name="Seto K."/>
            <person name="Myers J."/>
            <person name="Bonds A."/>
            <person name="Quandt C.A."/>
            <person name="Barry K."/>
            <person name="Liu P."/>
            <person name="Grigoriev I."/>
            <person name="Longcore J.E."/>
            <person name="James T.Y."/>
        </authorList>
    </citation>
    <scope>NUCLEOTIDE SEQUENCE</scope>
    <source>
        <strain evidence="2">JEL0318</strain>
    </source>
</reference>
<gene>
    <name evidence="2" type="ORF">HK097_009514</name>
</gene>
<dbReference type="AlphaFoldDB" id="A0AAD5X3R4"/>
<name>A0AAD5X3R4_9FUNG</name>
<evidence type="ECO:0000313" key="2">
    <source>
        <dbReference type="EMBL" id="KAJ3049500.1"/>
    </source>
</evidence>
<evidence type="ECO:0000256" key="1">
    <source>
        <dbReference type="SAM" id="MobiDB-lite"/>
    </source>
</evidence>
<dbReference type="Proteomes" id="UP001212841">
    <property type="component" value="Unassembled WGS sequence"/>
</dbReference>
<feature type="region of interest" description="Disordered" evidence="1">
    <location>
        <begin position="134"/>
        <end position="220"/>
    </location>
</feature>
<feature type="compositionally biased region" description="Basic and acidic residues" evidence="1">
    <location>
        <begin position="11"/>
        <end position="26"/>
    </location>
</feature>
<feature type="compositionally biased region" description="Polar residues" evidence="1">
    <location>
        <begin position="179"/>
        <end position="195"/>
    </location>
</feature>
<sequence length="220" mass="25222">MPAQLPLEQVHLADQDPTEFKERQERTKEVLNQQEEERKRLELETAAADARTDLLRTLSAIEADKQIEAERQRRIVEDKRIEAQEELLRKQNTHQAIQLEEQEQQRRVAEEKKAVVENDIVRVGKAREVNYLEDEEKQRRAAARSYDNLPQEDKELKKRVQESVVEEAHKKHPDESSYVLESQASSGSSHVPRSSQQQVGQQQGGGVGLGAESGQKVSTR</sequence>
<proteinExistence type="predicted"/>
<keyword evidence="3" id="KW-1185">Reference proteome</keyword>
<dbReference type="EMBL" id="JADGJD010000635">
    <property type="protein sequence ID" value="KAJ3049500.1"/>
    <property type="molecule type" value="Genomic_DNA"/>
</dbReference>
<protein>
    <submittedName>
        <fullName evidence="2">Uncharacterized protein</fullName>
    </submittedName>
</protein>
<feature type="compositionally biased region" description="Gly residues" evidence="1">
    <location>
        <begin position="202"/>
        <end position="211"/>
    </location>
</feature>
<organism evidence="2 3">
    <name type="scientific">Rhizophlyctis rosea</name>
    <dbReference type="NCBI Taxonomy" id="64517"/>
    <lineage>
        <taxon>Eukaryota</taxon>
        <taxon>Fungi</taxon>
        <taxon>Fungi incertae sedis</taxon>
        <taxon>Chytridiomycota</taxon>
        <taxon>Chytridiomycota incertae sedis</taxon>
        <taxon>Chytridiomycetes</taxon>
        <taxon>Rhizophlyctidales</taxon>
        <taxon>Rhizophlyctidaceae</taxon>
        <taxon>Rhizophlyctis</taxon>
    </lineage>
</organism>
<comment type="caution">
    <text evidence="2">The sequence shown here is derived from an EMBL/GenBank/DDBJ whole genome shotgun (WGS) entry which is preliminary data.</text>
</comment>
<accession>A0AAD5X3R4</accession>